<dbReference type="Proteomes" id="UP000289411">
    <property type="component" value="Unassembled WGS sequence"/>
</dbReference>
<feature type="signal peptide" evidence="4">
    <location>
        <begin position="1"/>
        <end position="26"/>
    </location>
</feature>
<dbReference type="InterPro" id="IPR025997">
    <property type="entry name" value="SBP_2_dom"/>
</dbReference>
<comment type="similarity">
    <text evidence="2">Belongs to the bacterial solute-binding protein 2 family.</text>
</comment>
<evidence type="ECO:0000313" key="7">
    <source>
        <dbReference type="Proteomes" id="UP000289411"/>
    </source>
</evidence>
<organism evidence="6 7">
    <name type="scientific">Lichenibacterium ramalinae</name>
    <dbReference type="NCBI Taxonomy" id="2316527"/>
    <lineage>
        <taxon>Bacteria</taxon>
        <taxon>Pseudomonadati</taxon>
        <taxon>Pseudomonadota</taxon>
        <taxon>Alphaproteobacteria</taxon>
        <taxon>Hyphomicrobiales</taxon>
        <taxon>Lichenihabitantaceae</taxon>
        <taxon>Lichenibacterium</taxon>
    </lineage>
</organism>
<proteinExistence type="inferred from homology"/>
<feature type="domain" description="Periplasmic binding protein" evidence="5">
    <location>
        <begin position="74"/>
        <end position="327"/>
    </location>
</feature>
<dbReference type="Pfam" id="PF13407">
    <property type="entry name" value="Peripla_BP_4"/>
    <property type="match status" value="1"/>
</dbReference>
<comment type="subcellular location">
    <subcellularLocation>
        <location evidence="1">Cell envelope</location>
    </subcellularLocation>
</comment>
<dbReference type="CDD" id="cd06316">
    <property type="entry name" value="PBP1_ABC_sugar_binding-like"/>
    <property type="match status" value="1"/>
</dbReference>
<evidence type="ECO:0000256" key="1">
    <source>
        <dbReference type="ARBA" id="ARBA00004196"/>
    </source>
</evidence>
<dbReference type="SUPFAM" id="SSF53822">
    <property type="entry name" value="Periplasmic binding protein-like I"/>
    <property type="match status" value="1"/>
</dbReference>
<keyword evidence="7" id="KW-1185">Reference proteome</keyword>
<dbReference type="RefSeq" id="WP_129221745.1">
    <property type="nucleotide sequence ID" value="NZ_QYBC01000027.1"/>
</dbReference>
<evidence type="ECO:0000256" key="3">
    <source>
        <dbReference type="ARBA" id="ARBA00022729"/>
    </source>
</evidence>
<accession>A0A4Q2RAE3</accession>
<name>A0A4Q2RAE3_9HYPH</name>
<dbReference type="GO" id="GO:0030313">
    <property type="term" value="C:cell envelope"/>
    <property type="evidence" value="ECO:0007669"/>
    <property type="project" value="UniProtKB-SubCell"/>
</dbReference>
<evidence type="ECO:0000256" key="4">
    <source>
        <dbReference type="SAM" id="SignalP"/>
    </source>
</evidence>
<dbReference type="GO" id="GO:0030246">
    <property type="term" value="F:carbohydrate binding"/>
    <property type="evidence" value="ECO:0007669"/>
    <property type="project" value="UniProtKB-ARBA"/>
</dbReference>
<dbReference type="OrthoDB" id="6959911at2"/>
<dbReference type="Gene3D" id="3.40.50.2300">
    <property type="match status" value="2"/>
</dbReference>
<dbReference type="PANTHER" id="PTHR46847">
    <property type="entry name" value="D-ALLOSE-BINDING PERIPLASMIC PROTEIN-RELATED"/>
    <property type="match status" value="1"/>
</dbReference>
<evidence type="ECO:0000313" key="6">
    <source>
        <dbReference type="EMBL" id="RYB01838.1"/>
    </source>
</evidence>
<evidence type="ECO:0000259" key="5">
    <source>
        <dbReference type="Pfam" id="PF13407"/>
    </source>
</evidence>
<reference evidence="6 7" key="1">
    <citation type="submission" date="2018-09" db="EMBL/GenBank/DDBJ databases">
        <authorList>
            <person name="Grouzdev D.S."/>
            <person name="Krutkina M.S."/>
        </authorList>
    </citation>
    <scope>NUCLEOTIDE SEQUENCE [LARGE SCALE GENOMIC DNA]</scope>
    <source>
        <strain evidence="6 7">RmlP001</strain>
    </source>
</reference>
<comment type="caution">
    <text evidence="6">The sequence shown here is derived from an EMBL/GenBank/DDBJ whole genome shotgun (WGS) entry which is preliminary data.</text>
</comment>
<gene>
    <name evidence="6" type="ORF">D3272_23905</name>
</gene>
<dbReference type="PANTHER" id="PTHR46847:SF1">
    <property type="entry name" value="D-ALLOSE-BINDING PERIPLASMIC PROTEIN-RELATED"/>
    <property type="match status" value="1"/>
</dbReference>
<reference evidence="6 7" key="2">
    <citation type="submission" date="2019-02" db="EMBL/GenBank/DDBJ databases">
        <title>'Lichenibacterium ramalinii' gen. nov. sp. nov., 'Lichenibacterium minor' gen. nov. sp. nov.</title>
        <authorList>
            <person name="Pankratov T."/>
        </authorList>
    </citation>
    <scope>NUCLEOTIDE SEQUENCE [LARGE SCALE GENOMIC DNA]</scope>
    <source>
        <strain evidence="6 7">RmlP001</strain>
    </source>
</reference>
<evidence type="ECO:0000256" key="2">
    <source>
        <dbReference type="ARBA" id="ARBA00007639"/>
    </source>
</evidence>
<dbReference type="EMBL" id="QYBC01000027">
    <property type="protein sequence ID" value="RYB01838.1"/>
    <property type="molecule type" value="Genomic_DNA"/>
</dbReference>
<sequence length="372" mass="38328">MRHHRLLATTALGLALALSASGAARAADAAAALTAVGDHVMSLGPNGEKPEPASSVSLTDGELAAIKGKHARAAIVMHYAGNDWSQAQIQGLKAEFAKMGIDVIAVTDAGFKPDKQVSDIETVLAQKPDIIVSIPSDPTATANEYKAAAAAGVKLVFMDNVPKGMKAGVDYVSVVSADNYGNGVASALLLGQAMGGKGDVGLIYHAADFFVTKQRYDAVKKTLAESFPDIHVVAEQGIGGPDFAGDAEKAAGAMLVSHRSIKGIWAVWDVPAEGVVAAASTNGRDDLIVTNCDLGENVAITMASDGVIKGLSAQRPYDQGVTEAMLAGYGLLGKAAPAYVALPALPVTKANLAEAWSQVYHQPVTAKIKKSM</sequence>
<keyword evidence="3 4" id="KW-0732">Signal</keyword>
<feature type="chain" id="PRO_5020912416" evidence="4">
    <location>
        <begin position="27"/>
        <end position="372"/>
    </location>
</feature>
<dbReference type="AlphaFoldDB" id="A0A4Q2RAE3"/>
<dbReference type="InterPro" id="IPR028082">
    <property type="entry name" value="Peripla_BP_I"/>
</dbReference>
<protein>
    <submittedName>
        <fullName evidence="6">Sugar ABC transporter substrate-binding protein</fullName>
    </submittedName>
</protein>